<gene>
    <name evidence="1" type="ORF">GCM10009550_13760</name>
</gene>
<dbReference type="RefSeq" id="WP_344237918.1">
    <property type="nucleotide sequence ID" value="NZ_BAAAHH010000003.1"/>
</dbReference>
<organism evidence="1 2">
    <name type="scientific">Actinocorallia libanotica</name>
    <dbReference type="NCBI Taxonomy" id="46162"/>
    <lineage>
        <taxon>Bacteria</taxon>
        <taxon>Bacillati</taxon>
        <taxon>Actinomycetota</taxon>
        <taxon>Actinomycetes</taxon>
        <taxon>Streptosporangiales</taxon>
        <taxon>Thermomonosporaceae</taxon>
        <taxon>Actinocorallia</taxon>
    </lineage>
</organism>
<sequence>MSRQLSITLPDELAERLQAKAGKGEASAVIAKALKEHLDEQERIRDVIMSRRRAAEAAMSPQELALTRTAVAKIFGLAEGELRVLFEEGG</sequence>
<name>A0ABP4B205_9ACTN</name>
<protein>
    <recommendedName>
        <fullName evidence="3">Ribbon-helix-helix CopG family protein</fullName>
    </recommendedName>
</protein>
<dbReference type="Proteomes" id="UP001500665">
    <property type="component" value="Unassembled WGS sequence"/>
</dbReference>
<comment type="caution">
    <text evidence="1">The sequence shown here is derived from an EMBL/GenBank/DDBJ whole genome shotgun (WGS) entry which is preliminary data.</text>
</comment>
<keyword evidence="2" id="KW-1185">Reference proteome</keyword>
<proteinExistence type="predicted"/>
<evidence type="ECO:0000313" key="1">
    <source>
        <dbReference type="EMBL" id="GAA0942490.1"/>
    </source>
</evidence>
<evidence type="ECO:0000313" key="2">
    <source>
        <dbReference type="Proteomes" id="UP001500665"/>
    </source>
</evidence>
<accession>A0ABP4B205</accession>
<evidence type="ECO:0008006" key="3">
    <source>
        <dbReference type="Google" id="ProtNLM"/>
    </source>
</evidence>
<reference evidence="2" key="1">
    <citation type="journal article" date="2019" name="Int. J. Syst. Evol. Microbiol.">
        <title>The Global Catalogue of Microorganisms (GCM) 10K type strain sequencing project: providing services to taxonomists for standard genome sequencing and annotation.</title>
        <authorList>
            <consortium name="The Broad Institute Genomics Platform"/>
            <consortium name="The Broad Institute Genome Sequencing Center for Infectious Disease"/>
            <person name="Wu L."/>
            <person name="Ma J."/>
        </authorList>
    </citation>
    <scope>NUCLEOTIDE SEQUENCE [LARGE SCALE GENOMIC DNA]</scope>
    <source>
        <strain evidence="2">JCM 10696</strain>
    </source>
</reference>
<dbReference type="EMBL" id="BAAAHH010000003">
    <property type="protein sequence ID" value="GAA0942490.1"/>
    <property type="molecule type" value="Genomic_DNA"/>
</dbReference>